<evidence type="ECO:0000313" key="1">
    <source>
        <dbReference type="EMBL" id="MEU9576129.1"/>
    </source>
</evidence>
<gene>
    <name evidence="1" type="ORF">AB0D95_02355</name>
</gene>
<organism evidence="1 2">
    <name type="scientific">Streptomyces chilikensis</name>
    <dbReference type="NCBI Taxonomy" id="1194079"/>
    <lineage>
        <taxon>Bacteria</taxon>
        <taxon>Bacillati</taxon>
        <taxon>Actinomycetota</taxon>
        <taxon>Actinomycetes</taxon>
        <taxon>Kitasatosporales</taxon>
        <taxon>Streptomycetaceae</taxon>
        <taxon>Streptomyces</taxon>
    </lineage>
</organism>
<proteinExistence type="predicted"/>
<dbReference type="Proteomes" id="UP001551584">
    <property type="component" value="Unassembled WGS sequence"/>
</dbReference>
<evidence type="ECO:0000313" key="2">
    <source>
        <dbReference type="Proteomes" id="UP001551584"/>
    </source>
</evidence>
<comment type="caution">
    <text evidence="1">The sequence shown here is derived from an EMBL/GenBank/DDBJ whole genome shotgun (WGS) entry which is preliminary data.</text>
</comment>
<keyword evidence="2" id="KW-1185">Reference proteome</keyword>
<sequence length="78" mass="8572">MPRFRVRFHECLHARADALLELTDALLCADGPTKTLVELPLVIEQTAADRDAVTTWGTWVVDSCRSRLGLGPLPSAIN</sequence>
<dbReference type="EMBL" id="JBEZNA010000003">
    <property type="protein sequence ID" value="MEU9576129.1"/>
    <property type="molecule type" value="Genomic_DNA"/>
</dbReference>
<name>A0ABV3EIV7_9ACTN</name>
<protein>
    <submittedName>
        <fullName evidence="1">Uncharacterized protein</fullName>
    </submittedName>
</protein>
<reference evidence="1 2" key="1">
    <citation type="submission" date="2024-06" db="EMBL/GenBank/DDBJ databases">
        <title>The Natural Products Discovery Center: Release of the First 8490 Sequenced Strains for Exploring Actinobacteria Biosynthetic Diversity.</title>
        <authorList>
            <person name="Kalkreuter E."/>
            <person name="Kautsar S.A."/>
            <person name="Yang D."/>
            <person name="Bader C.D."/>
            <person name="Teijaro C.N."/>
            <person name="Fluegel L."/>
            <person name="Davis C.M."/>
            <person name="Simpson J.R."/>
            <person name="Lauterbach L."/>
            <person name="Steele A.D."/>
            <person name="Gui C."/>
            <person name="Meng S."/>
            <person name="Li G."/>
            <person name="Viehrig K."/>
            <person name="Ye F."/>
            <person name="Su P."/>
            <person name="Kiefer A.F."/>
            <person name="Nichols A."/>
            <person name="Cepeda A.J."/>
            <person name="Yan W."/>
            <person name="Fan B."/>
            <person name="Jiang Y."/>
            <person name="Adhikari A."/>
            <person name="Zheng C.-J."/>
            <person name="Schuster L."/>
            <person name="Cowan T.M."/>
            <person name="Smanski M.J."/>
            <person name="Chevrette M.G."/>
            <person name="De Carvalho L.P.S."/>
            <person name="Shen B."/>
        </authorList>
    </citation>
    <scope>NUCLEOTIDE SEQUENCE [LARGE SCALE GENOMIC DNA]</scope>
    <source>
        <strain evidence="1 2">NPDC048117</strain>
    </source>
</reference>
<dbReference type="RefSeq" id="WP_359268277.1">
    <property type="nucleotide sequence ID" value="NZ_JBEZNA010000003.1"/>
</dbReference>
<accession>A0ABV3EIV7</accession>